<dbReference type="FunCoup" id="A0A5J5EGE0">
    <property type="interactions" value="996"/>
</dbReference>
<comment type="subunit">
    <text evidence="6">Component of the Arp2/3 complex.</text>
</comment>
<proteinExistence type="inferred from homology"/>
<dbReference type="Proteomes" id="UP000326924">
    <property type="component" value="Unassembled WGS sequence"/>
</dbReference>
<evidence type="ECO:0000256" key="6">
    <source>
        <dbReference type="PIRNR" id="PIRNR016315"/>
    </source>
</evidence>
<keyword evidence="5 6" id="KW-0206">Cytoskeleton</keyword>
<dbReference type="OrthoDB" id="200404at2759"/>
<dbReference type="GO" id="GO:0005885">
    <property type="term" value="C:Arp2/3 protein complex"/>
    <property type="evidence" value="ECO:0007669"/>
    <property type="project" value="UniProtKB-UniRule"/>
</dbReference>
<dbReference type="FunFam" id="1.10.1760.10:FF:000002">
    <property type="entry name" value="Actin-related protein 2/3 complex subunit 3"/>
    <property type="match status" value="1"/>
</dbReference>
<comment type="function">
    <text evidence="6">Functions as component of the Arp2/3 complex which is involved in regulation of actin polymerization and together with an activating nucleation-promoting factor (NPF) mediates the formation of branched actin networks.</text>
</comment>
<evidence type="ECO:0000256" key="3">
    <source>
        <dbReference type="ARBA" id="ARBA00022490"/>
    </source>
</evidence>
<dbReference type="GO" id="GO:0034314">
    <property type="term" value="P:Arp2/3 complex-mediated actin nucleation"/>
    <property type="evidence" value="ECO:0007669"/>
    <property type="project" value="UniProtKB-UniRule"/>
</dbReference>
<dbReference type="SUPFAM" id="SSF69060">
    <property type="entry name" value="Arp2/3 complex 21 kDa subunit ARPC3"/>
    <property type="match status" value="1"/>
</dbReference>
<sequence length="189" mass="21335">MPAYHSSFLRDTDTRVIGNFGLPPLRTKTRGPAYTLPPLPAGVSELDVDADSESYDILDETLMLFRANTLFRNFEIKGPADRVLIYGILWISDCLARVKPAMSQRDAEKALNTAALDHFALPGDPAFPLNALYQPPRDRSEADTLRQYISQLRQELAMRLVARLYADGTGKPSKWWLSFSKRRFMGKSL</sequence>
<keyword evidence="8" id="KW-1185">Reference proteome</keyword>
<dbReference type="EMBL" id="VXIS01000346">
    <property type="protein sequence ID" value="KAA8894354.1"/>
    <property type="molecule type" value="Genomic_DNA"/>
</dbReference>
<dbReference type="PIRSF" id="PIRSF016315">
    <property type="entry name" value="ARP2/3_P21-Arc"/>
    <property type="match status" value="1"/>
</dbReference>
<dbReference type="InterPro" id="IPR036753">
    <property type="entry name" value="ARPC3_sf"/>
</dbReference>
<dbReference type="InterPro" id="IPR007204">
    <property type="entry name" value="ARPC3"/>
</dbReference>
<dbReference type="Gene3D" id="1.10.1760.10">
    <property type="entry name" value="Actin-related protein 2/3 complex subunit 3"/>
    <property type="match status" value="1"/>
</dbReference>
<dbReference type="PANTHER" id="PTHR12391">
    <property type="entry name" value="ARP2/3 COMPLEX 21 KD SUBUNIT"/>
    <property type="match status" value="1"/>
</dbReference>
<dbReference type="Pfam" id="PF04062">
    <property type="entry name" value="P21-Arc"/>
    <property type="match status" value="1"/>
</dbReference>
<evidence type="ECO:0000256" key="1">
    <source>
        <dbReference type="ARBA" id="ARBA00004245"/>
    </source>
</evidence>
<gene>
    <name evidence="7" type="ORF">FN846DRAFT_974331</name>
</gene>
<comment type="caution">
    <text evidence="7">The sequence shown here is derived from an EMBL/GenBank/DDBJ whole genome shotgun (WGS) entry which is preliminary data.</text>
</comment>
<evidence type="ECO:0000313" key="8">
    <source>
        <dbReference type="Proteomes" id="UP000326924"/>
    </source>
</evidence>
<organism evidence="7 8">
    <name type="scientific">Sphaerosporella brunnea</name>
    <dbReference type="NCBI Taxonomy" id="1250544"/>
    <lineage>
        <taxon>Eukaryota</taxon>
        <taxon>Fungi</taxon>
        <taxon>Dikarya</taxon>
        <taxon>Ascomycota</taxon>
        <taxon>Pezizomycotina</taxon>
        <taxon>Pezizomycetes</taxon>
        <taxon>Pezizales</taxon>
        <taxon>Pyronemataceae</taxon>
        <taxon>Sphaerosporella</taxon>
    </lineage>
</organism>
<dbReference type="GO" id="GO:0003779">
    <property type="term" value="F:actin binding"/>
    <property type="evidence" value="ECO:0007669"/>
    <property type="project" value="UniProtKB-KW"/>
</dbReference>
<accession>A0A5J5EGE0</accession>
<protein>
    <recommendedName>
        <fullName evidence="6">Actin-related protein 2/3 complex subunit 3</fullName>
    </recommendedName>
</protein>
<keyword evidence="3 6" id="KW-0963">Cytoplasm</keyword>
<dbReference type="GO" id="GO:0030833">
    <property type="term" value="P:regulation of actin filament polymerization"/>
    <property type="evidence" value="ECO:0007669"/>
    <property type="project" value="InterPro"/>
</dbReference>
<comment type="similarity">
    <text evidence="2 6">Belongs to the ARPC3 family.</text>
</comment>
<evidence type="ECO:0000256" key="2">
    <source>
        <dbReference type="ARBA" id="ARBA00010856"/>
    </source>
</evidence>
<comment type="subcellular location">
    <subcellularLocation>
        <location evidence="1 6">Cytoplasm</location>
        <location evidence="1 6">Cytoskeleton</location>
    </subcellularLocation>
</comment>
<dbReference type="InParanoid" id="A0A5J5EGE0"/>
<name>A0A5J5EGE0_9PEZI</name>
<evidence type="ECO:0000256" key="5">
    <source>
        <dbReference type="ARBA" id="ARBA00023212"/>
    </source>
</evidence>
<dbReference type="AlphaFoldDB" id="A0A5J5EGE0"/>
<evidence type="ECO:0000256" key="4">
    <source>
        <dbReference type="ARBA" id="ARBA00023203"/>
    </source>
</evidence>
<keyword evidence="4 6" id="KW-0009">Actin-binding</keyword>
<reference evidence="7 8" key="1">
    <citation type="submission" date="2019-09" db="EMBL/GenBank/DDBJ databases">
        <title>Draft genome of the ectomycorrhizal ascomycete Sphaerosporella brunnea.</title>
        <authorList>
            <consortium name="DOE Joint Genome Institute"/>
            <person name="Benucci G.M."/>
            <person name="Marozzi G."/>
            <person name="Antonielli L."/>
            <person name="Sanchez S."/>
            <person name="Marco P."/>
            <person name="Wang X."/>
            <person name="Falini L.B."/>
            <person name="Barry K."/>
            <person name="Haridas S."/>
            <person name="Lipzen A."/>
            <person name="Labutti K."/>
            <person name="Grigoriev I.V."/>
            <person name="Murat C."/>
            <person name="Martin F."/>
            <person name="Albertini E."/>
            <person name="Donnini D."/>
            <person name="Bonito G."/>
        </authorList>
    </citation>
    <scope>NUCLEOTIDE SEQUENCE [LARGE SCALE GENOMIC DNA]</scope>
    <source>
        <strain evidence="7 8">Sb_GMNB300</strain>
    </source>
</reference>
<evidence type="ECO:0000313" key="7">
    <source>
        <dbReference type="EMBL" id="KAA8894354.1"/>
    </source>
</evidence>